<dbReference type="EMBL" id="BJUU01000010">
    <property type="protein sequence ID" value="GEK80485.1"/>
    <property type="molecule type" value="Genomic_DNA"/>
</dbReference>
<keyword evidence="2" id="KW-0560">Oxidoreductase</keyword>
<dbReference type="PRINTS" id="PR00368">
    <property type="entry name" value="FADPNR"/>
</dbReference>
<dbReference type="InterPro" id="IPR050097">
    <property type="entry name" value="Ferredoxin-NADP_redctase_2"/>
</dbReference>
<evidence type="ECO:0000256" key="3">
    <source>
        <dbReference type="ARBA" id="ARBA00048132"/>
    </source>
</evidence>
<dbReference type="RefSeq" id="WP_146794802.1">
    <property type="nucleotide sequence ID" value="NZ_BJUU01000010.1"/>
</dbReference>
<comment type="caution">
    <text evidence="5">The sequence shown here is derived from an EMBL/GenBank/DDBJ whole genome shotgun (WGS) entry which is preliminary data.</text>
</comment>
<dbReference type="AlphaFoldDB" id="A0AA87RHN3"/>
<evidence type="ECO:0000313" key="6">
    <source>
        <dbReference type="Proteomes" id="UP000321749"/>
    </source>
</evidence>
<dbReference type="InterPro" id="IPR036188">
    <property type="entry name" value="FAD/NAD-bd_sf"/>
</dbReference>
<evidence type="ECO:0000259" key="4">
    <source>
        <dbReference type="Pfam" id="PF07992"/>
    </source>
</evidence>
<proteinExistence type="predicted"/>
<keyword evidence="1" id="KW-0285">Flavoprotein</keyword>
<dbReference type="PANTHER" id="PTHR48105">
    <property type="entry name" value="THIOREDOXIN REDUCTASE 1-RELATED-RELATED"/>
    <property type="match status" value="1"/>
</dbReference>
<dbReference type="Gene3D" id="3.50.50.60">
    <property type="entry name" value="FAD/NAD(P)-binding domain"/>
    <property type="match status" value="2"/>
</dbReference>
<dbReference type="Pfam" id="PF07992">
    <property type="entry name" value="Pyr_redox_2"/>
    <property type="match status" value="1"/>
</dbReference>
<dbReference type="SUPFAM" id="SSF51905">
    <property type="entry name" value="FAD/NAD(P)-binding domain"/>
    <property type="match status" value="1"/>
</dbReference>
<feature type="domain" description="FAD/NAD(P)-binding" evidence="4">
    <location>
        <begin position="11"/>
        <end position="289"/>
    </location>
</feature>
<keyword evidence="6" id="KW-1185">Reference proteome</keyword>
<dbReference type="Proteomes" id="UP000321749">
    <property type="component" value="Unassembled WGS sequence"/>
</dbReference>
<accession>A0AA87RHN3</accession>
<name>A0AA87RHN3_9MICO</name>
<evidence type="ECO:0000256" key="1">
    <source>
        <dbReference type="ARBA" id="ARBA00022630"/>
    </source>
</evidence>
<organism evidence="5 6">
    <name type="scientific">Agrococcus baldri</name>
    <dbReference type="NCBI Taxonomy" id="153730"/>
    <lineage>
        <taxon>Bacteria</taxon>
        <taxon>Bacillati</taxon>
        <taxon>Actinomycetota</taxon>
        <taxon>Actinomycetes</taxon>
        <taxon>Micrococcales</taxon>
        <taxon>Microbacteriaceae</taxon>
        <taxon>Agrococcus</taxon>
    </lineage>
</organism>
<comment type="catalytic activity">
    <reaction evidence="3">
        <text>[thioredoxin]-dithiol + NADP(+) = [thioredoxin]-disulfide + NADPH + H(+)</text>
        <dbReference type="Rhea" id="RHEA:20345"/>
        <dbReference type="Rhea" id="RHEA-COMP:10698"/>
        <dbReference type="Rhea" id="RHEA-COMP:10700"/>
        <dbReference type="ChEBI" id="CHEBI:15378"/>
        <dbReference type="ChEBI" id="CHEBI:29950"/>
        <dbReference type="ChEBI" id="CHEBI:50058"/>
        <dbReference type="ChEBI" id="CHEBI:57783"/>
        <dbReference type="ChEBI" id="CHEBI:58349"/>
        <dbReference type="EC" id="1.8.1.9"/>
    </reaction>
</comment>
<evidence type="ECO:0000256" key="2">
    <source>
        <dbReference type="ARBA" id="ARBA00023002"/>
    </source>
</evidence>
<dbReference type="InterPro" id="IPR023753">
    <property type="entry name" value="FAD/NAD-binding_dom"/>
</dbReference>
<protein>
    <submittedName>
        <fullName evidence="5">Thioredoxin reductase</fullName>
    </submittedName>
</protein>
<evidence type="ECO:0000313" key="5">
    <source>
        <dbReference type="EMBL" id="GEK80485.1"/>
    </source>
</evidence>
<reference evidence="5 6" key="1">
    <citation type="submission" date="2019-07" db="EMBL/GenBank/DDBJ databases">
        <title>Whole genome shotgun sequence of Agrococcus baldri NBRC 103055.</title>
        <authorList>
            <person name="Hosoyama A."/>
            <person name="Uohara A."/>
            <person name="Ohji S."/>
            <person name="Ichikawa N."/>
        </authorList>
    </citation>
    <scope>NUCLEOTIDE SEQUENCE [LARGE SCALE GENOMIC DNA]</scope>
    <source>
        <strain evidence="5 6">NBRC 103055</strain>
    </source>
</reference>
<dbReference type="GO" id="GO:0004791">
    <property type="term" value="F:thioredoxin-disulfide reductase (NADPH) activity"/>
    <property type="evidence" value="ECO:0007669"/>
    <property type="project" value="UniProtKB-EC"/>
</dbReference>
<sequence>MTSPSSSPVWDAIVVGGSAAGLSAALMLGRSRRRVLVIDAGAPRNRFAQHMHGVLGNEGTPPAELVRRGRAEVAAYGVELRDGAVERVTTTDAGLAVALAGGATERSRALIVATGITDALPDIPGLAEHWGTGVLHCPYCHGWEVRDRRIGVLAASPMAAHQARLVRQLSDRVVLFSAALGALEPAEEQRLRSRDIEIVAAPVLEVVGDGGTIRGVRTADGRVTEVDAIFTAGAPRPHDAFLAGLDLPRTEQPFGLGSFLTVDQTGRTGHERIWAIGNVVSPMANVPMVMAAGAMTGSAVNGALVEEDFELAVGPAPAVTDAAGTRGAAA</sequence>
<gene>
    <name evidence="5" type="ORF">ABA31_18360</name>
</gene>
<dbReference type="PRINTS" id="PR00469">
    <property type="entry name" value="PNDRDTASEII"/>
</dbReference>